<keyword evidence="13" id="KW-1185">Reference proteome</keyword>
<name>A0AA88RV77_9ASTE</name>
<comment type="subcellular location">
    <subcellularLocation>
        <location evidence="1">Membrane</location>
        <topology evidence="1">Multi-pass membrane protein</topology>
    </subcellularLocation>
</comment>
<dbReference type="EMBL" id="JAVXUO010000437">
    <property type="protein sequence ID" value="KAK2992112.1"/>
    <property type="molecule type" value="Genomic_DNA"/>
</dbReference>
<comment type="similarity">
    <text evidence="3">Belongs to the wax synthase family.</text>
</comment>
<evidence type="ECO:0000256" key="6">
    <source>
        <dbReference type="ARBA" id="ARBA00022989"/>
    </source>
</evidence>
<feature type="transmembrane region" description="Helical" evidence="10">
    <location>
        <begin position="322"/>
        <end position="344"/>
    </location>
</feature>
<evidence type="ECO:0000259" key="11">
    <source>
        <dbReference type="Pfam" id="PF13813"/>
    </source>
</evidence>
<evidence type="ECO:0000256" key="7">
    <source>
        <dbReference type="ARBA" id="ARBA00023098"/>
    </source>
</evidence>
<sequence>MEGEINNFIMVWASIYASICYCYGIAKSVPEGVARLFAYLPVVILFIILPFNLYSIHLGGTTALFITWLANFKILLFAFGMGPLSDPSLPLSHFFVLACFPIEVQANPIPKYPQGVDESPKFVPNGKYLGKPLANGHTKLSVIRKTSNTRLKPPSYYVKKALLLTFLVSLTLYKDHLSTKAFMVLHCMYIFLGLECMFAGVATLVHVLLGLEFEAPFDDPYLSNSLQDFWGRRWNRIVSSILRSAVYNPILRNFSRTLGIKRAFNLAILVTFFVSALMHELMFYYMGRTWSKWGCTRFFVIQGLCYVVEDGLRRKFTVARPLPRLMTGVIIFGFEIILFSWLVIPELLGFNADVRALEEYMALVKFMMSLGQAWKGRGYYLLVNVEASWTKLNKVMRSML</sequence>
<keyword evidence="8 10" id="KW-0472">Membrane</keyword>
<evidence type="ECO:0000256" key="10">
    <source>
        <dbReference type="SAM" id="Phobius"/>
    </source>
</evidence>
<dbReference type="GO" id="GO:0016020">
    <property type="term" value="C:membrane"/>
    <property type="evidence" value="ECO:0007669"/>
    <property type="project" value="UniProtKB-SubCell"/>
</dbReference>
<dbReference type="Pfam" id="PF13813">
    <property type="entry name" value="MBOAT_2"/>
    <property type="match status" value="1"/>
</dbReference>
<evidence type="ECO:0000313" key="12">
    <source>
        <dbReference type="EMBL" id="KAK2992112.1"/>
    </source>
</evidence>
<comment type="caution">
    <text evidence="12">The sequence shown here is derived from an EMBL/GenBank/DDBJ whole genome shotgun (WGS) entry which is preliminary data.</text>
</comment>
<keyword evidence="9" id="KW-0012">Acyltransferase</keyword>
<evidence type="ECO:0000256" key="9">
    <source>
        <dbReference type="ARBA" id="ARBA00023315"/>
    </source>
</evidence>
<reference evidence="12" key="1">
    <citation type="submission" date="2022-12" db="EMBL/GenBank/DDBJ databases">
        <title>Draft genome assemblies for two species of Escallonia (Escalloniales).</title>
        <authorList>
            <person name="Chanderbali A."/>
            <person name="Dervinis C."/>
            <person name="Anghel I."/>
            <person name="Soltis D."/>
            <person name="Soltis P."/>
            <person name="Zapata F."/>
        </authorList>
    </citation>
    <scope>NUCLEOTIDE SEQUENCE</scope>
    <source>
        <strain evidence="12">UCBG92.1500</strain>
        <tissue evidence="12">Leaf</tissue>
    </source>
</reference>
<organism evidence="12 13">
    <name type="scientific">Escallonia rubra</name>
    <dbReference type="NCBI Taxonomy" id="112253"/>
    <lineage>
        <taxon>Eukaryota</taxon>
        <taxon>Viridiplantae</taxon>
        <taxon>Streptophyta</taxon>
        <taxon>Embryophyta</taxon>
        <taxon>Tracheophyta</taxon>
        <taxon>Spermatophyta</taxon>
        <taxon>Magnoliopsida</taxon>
        <taxon>eudicotyledons</taxon>
        <taxon>Gunneridae</taxon>
        <taxon>Pentapetalae</taxon>
        <taxon>asterids</taxon>
        <taxon>campanulids</taxon>
        <taxon>Escalloniales</taxon>
        <taxon>Escalloniaceae</taxon>
        <taxon>Escallonia</taxon>
    </lineage>
</organism>
<evidence type="ECO:0000256" key="2">
    <source>
        <dbReference type="ARBA" id="ARBA00005179"/>
    </source>
</evidence>
<proteinExistence type="inferred from homology"/>
<feature type="transmembrane region" description="Helical" evidence="10">
    <location>
        <begin position="32"/>
        <end position="51"/>
    </location>
</feature>
<dbReference type="PANTHER" id="PTHR31595:SF57">
    <property type="entry name" value="OS04G0481900 PROTEIN"/>
    <property type="match status" value="1"/>
</dbReference>
<dbReference type="GO" id="GO:0008374">
    <property type="term" value="F:O-acyltransferase activity"/>
    <property type="evidence" value="ECO:0007669"/>
    <property type="project" value="InterPro"/>
</dbReference>
<keyword evidence="5 10" id="KW-0812">Transmembrane</keyword>
<dbReference type="AlphaFoldDB" id="A0AA88RV77"/>
<feature type="domain" description="Wax synthase" evidence="11">
    <location>
        <begin position="217"/>
        <end position="300"/>
    </location>
</feature>
<dbReference type="PANTHER" id="PTHR31595">
    <property type="entry name" value="LONG-CHAIN-ALCOHOL O-FATTY-ACYLTRANSFERASE 3-RELATED"/>
    <property type="match status" value="1"/>
</dbReference>
<dbReference type="Proteomes" id="UP001187471">
    <property type="component" value="Unassembled WGS sequence"/>
</dbReference>
<evidence type="ECO:0000256" key="1">
    <source>
        <dbReference type="ARBA" id="ARBA00004141"/>
    </source>
</evidence>
<gene>
    <name evidence="12" type="ORF">RJ640_023495</name>
</gene>
<dbReference type="InterPro" id="IPR032805">
    <property type="entry name" value="Wax_synthase_dom"/>
</dbReference>
<feature type="transmembrane region" description="Helical" evidence="10">
    <location>
        <begin position="185"/>
        <end position="209"/>
    </location>
</feature>
<dbReference type="GO" id="GO:0006629">
    <property type="term" value="P:lipid metabolic process"/>
    <property type="evidence" value="ECO:0007669"/>
    <property type="project" value="UniProtKB-KW"/>
</dbReference>
<dbReference type="InterPro" id="IPR044851">
    <property type="entry name" value="Wax_synthase"/>
</dbReference>
<evidence type="ECO:0000256" key="8">
    <source>
        <dbReference type="ARBA" id="ARBA00023136"/>
    </source>
</evidence>
<accession>A0AA88RV77</accession>
<keyword evidence="6 10" id="KW-1133">Transmembrane helix</keyword>
<protein>
    <recommendedName>
        <fullName evidence="11">Wax synthase domain-containing protein</fullName>
    </recommendedName>
</protein>
<evidence type="ECO:0000256" key="5">
    <source>
        <dbReference type="ARBA" id="ARBA00022692"/>
    </source>
</evidence>
<keyword evidence="7" id="KW-0443">Lipid metabolism</keyword>
<comment type="pathway">
    <text evidence="2">Secondary metabolite biosynthesis.</text>
</comment>
<feature type="transmembrane region" description="Helical" evidence="10">
    <location>
        <begin position="7"/>
        <end position="26"/>
    </location>
</feature>
<keyword evidence="4" id="KW-0808">Transferase</keyword>
<feature type="transmembrane region" description="Helical" evidence="10">
    <location>
        <begin position="263"/>
        <end position="285"/>
    </location>
</feature>
<evidence type="ECO:0000313" key="13">
    <source>
        <dbReference type="Proteomes" id="UP001187471"/>
    </source>
</evidence>
<evidence type="ECO:0000256" key="3">
    <source>
        <dbReference type="ARBA" id="ARBA00007282"/>
    </source>
</evidence>
<evidence type="ECO:0000256" key="4">
    <source>
        <dbReference type="ARBA" id="ARBA00022679"/>
    </source>
</evidence>